<keyword evidence="2" id="KW-0732">Signal</keyword>
<reference evidence="3" key="1">
    <citation type="submission" date="2019-12" db="EMBL/GenBank/DDBJ databases">
        <title>An insight into the sialome of adult female Ixodes ricinus ticks feeding for 6 days.</title>
        <authorList>
            <person name="Perner J."/>
            <person name="Ribeiro J.M.C."/>
        </authorList>
    </citation>
    <scope>NUCLEOTIDE SEQUENCE</scope>
    <source>
        <strain evidence="3">Semi-engorged</strain>
        <tissue evidence="3">Salivary glands</tissue>
    </source>
</reference>
<dbReference type="EMBL" id="GIFC01004885">
    <property type="protein sequence ID" value="MXU86968.1"/>
    <property type="molecule type" value="Transcribed_RNA"/>
</dbReference>
<protein>
    <submittedName>
        <fullName evidence="3">Putative secreted protein</fullName>
    </submittedName>
</protein>
<feature type="compositionally biased region" description="Low complexity" evidence="1">
    <location>
        <begin position="54"/>
        <end position="67"/>
    </location>
</feature>
<feature type="chain" id="PRO_5025584874" evidence="2">
    <location>
        <begin position="23"/>
        <end position="94"/>
    </location>
</feature>
<organism evidence="3">
    <name type="scientific">Ixodes ricinus</name>
    <name type="common">Common tick</name>
    <name type="synonym">Acarus ricinus</name>
    <dbReference type="NCBI Taxonomy" id="34613"/>
    <lineage>
        <taxon>Eukaryota</taxon>
        <taxon>Metazoa</taxon>
        <taxon>Ecdysozoa</taxon>
        <taxon>Arthropoda</taxon>
        <taxon>Chelicerata</taxon>
        <taxon>Arachnida</taxon>
        <taxon>Acari</taxon>
        <taxon>Parasitiformes</taxon>
        <taxon>Ixodida</taxon>
        <taxon>Ixodoidea</taxon>
        <taxon>Ixodidae</taxon>
        <taxon>Ixodinae</taxon>
        <taxon>Ixodes</taxon>
    </lineage>
</organism>
<feature type="region of interest" description="Disordered" evidence="1">
    <location>
        <begin position="54"/>
        <end position="94"/>
    </location>
</feature>
<accession>A0A6B0U5P1</accession>
<evidence type="ECO:0000256" key="1">
    <source>
        <dbReference type="SAM" id="MobiDB-lite"/>
    </source>
</evidence>
<proteinExistence type="predicted"/>
<feature type="signal peptide" evidence="2">
    <location>
        <begin position="1"/>
        <end position="22"/>
    </location>
</feature>
<evidence type="ECO:0000256" key="2">
    <source>
        <dbReference type="SAM" id="SignalP"/>
    </source>
</evidence>
<evidence type="ECO:0000313" key="3">
    <source>
        <dbReference type="EMBL" id="MXU86968.1"/>
    </source>
</evidence>
<name>A0A6B0U5P1_IXORI</name>
<dbReference type="AlphaFoldDB" id="A0A6B0U5P1"/>
<sequence>MTLSSNFITASLLLIALHDSFITLHQSLTHSLDSIPLSYLSLSRLFHYTSASSSSQSHRVPSHSSPSIAPFSHPIARSPSLSTATARNPAARGA</sequence>